<dbReference type="AlphaFoldDB" id="B8MCP2"/>
<dbReference type="HOGENOM" id="CLU_001805_1_1_1"/>
<keyword evidence="6 7" id="KW-0482">Metalloprotease</keyword>
<evidence type="ECO:0000256" key="2">
    <source>
        <dbReference type="ARBA" id="ARBA00022670"/>
    </source>
</evidence>
<dbReference type="PANTHER" id="PTHR11804:SF84">
    <property type="entry name" value="SACCHAROLYSIN"/>
    <property type="match status" value="1"/>
</dbReference>
<dbReference type="RefSeq" id="XP_002482936.1">
    <property type="nucleotide sequence ID" value="XM_002482891.1"/>
</dbReference>
<dbReference type="OMA" id="EPMLKNR"/>
<feature type="domain" description="Peptidase M3A/M3B catalytic" evidence="8">
    <location>
        <begin position="194"/>
        <end position="664"/>
    </location>
</feature>
<dbReference type="SUPFAM" id="SSF55486">
    <property type="entry name" value="Metalloproteases ('zincins'), catalytic domain"/>
    <property type="match status" value="1"/>
</dbReference>
<evidence type="ECO:0000313" key="10">
    <source>
        <dbReference type="Proteomes" id="UP000001745"/>
    </source>
</evidence>
<dbReference type="InterPro" id="IPR024080">
    <property type="entry name" value="Neurolysin/TOP_N"/>
</dbReference>
<evidence type="ECO:0000256" key="4">
    <source>
        <dbReference type="ARBA" id="ARBA00022801"/>
    </source>
</evidence>
<dbReference type="FunFam" id="3.40.390.10:FF:000074">
    <property type="entry name" value="Metalloprotease"/>
    <property type="match status" value="1"/>
</dbReference>
<dbReference type="GeneID" id="8099079"/>
<keyword evidence="3 7" id="KW-0479">Metal-binding</keyword>
<evidence type="ECO:0000313" key="9">
    <source>
        <dbReference type="EMBL" id="EED18944.1"/>
    </source>
</evidence>
<dbReference type="eggNOG" id="KOG2089">
    <property type="taxonomic scope" value="Eukaryota"/>
</dbReference>
<evidence type="ECO:0000256" key="7">
    <source>
        <dbReference type="RuleBase" id="RU003435"/>
    </source>
</evidence>
<keyword evidence="10" id="KW-1185">Reference proteome</keyword>
<keyword evidence="5 7" id="KW-0862">Zinc</keyword>
<name>B8MCP2_TALSN</name>
<dbReference type="Proteomes" id="UP000001745">
    <property type="component" value="Unassembled WGS sequence"/>
</dbReference>
<keyword evidence="4 7" id="KW-0378">Hydrolase</keyword>
<dbReference type="InParanoid" id="B8MCP2"/>
<evidence type="ECO:0000256" key="6">
    <source>
        <dbReference type="ARBA" id="ARBA00023049"/>
    </source>
</evidence>
<dbReference type="GO" id="GO:0004222">
    <property type="term" value="F:metalloendopeptidase activity"/>
    <property type="evidence" value="ECO:0007669"/>
    <property type="project" value="UniProtKB-EC"/>
</dbReference>
<keyword evidence="2 7" id="KW-0645">Protease</keyword>
<evidence type="ECO:0000259" key="8">
    <source>
        <dbReference type="Pfam" id="PF01432"/>
    </source>
</evidence>
<comment type="similarity">
    <text evidence="1 7">Belongs to the peptidase M3 family.</text>
</comment>
<dbReference type="PhylomeDB" id="B8MCP2"/>
<dbReference type="Gene3D" id="1.20.1050.40">
    <property type="entry name" value="Endopeptidase. Chain P, domain 1"/>
    <property type="match status" value="1"/>
</dbReference>
<accession>B8MCP2</accession>
<dbReference type="GO" id="GO:0006518">
    <property type="term" value="P:peptide metabolic process"/>
    <property type="evidence" value="ECO:0007669"/>
    <property type="project" value="TreeGrafter"/>
</dbReference>
<dbReference type="OrthoDB" id="534666at2759"/>
<gene>
    <name evidence="9" type="ORF">TSTA_126520</name>
</gene>
<dbReference type="InterPro" id="IPR045090">
    <property type="entry name" value="Pept_M3A_M3B"/>
</dbReference>
<evidence type="ECO:0000256" key="3">
    <source>
        <dbReference type="ARBA" id="ARBA00022723"/>
    </source>
</evidence>
<dbReference type="Pfam" id="PF01432">
    <property type="entry name" value="Peptidase_M3"/>
    <property type="match status" value="1"/>
</dbReference>
<dbReference type="VEuPathDB" id="FungiDB:TSTA_126520"/>
<dbReference type="Gene3D" id="1.10.1370.10">
    <property type="entry name" value="Neurolysin, domain 3"/>
    <property type="match status" value="1"/>
</dbReference>
<dbReference type="InterPro" id="IPR024079">
    <property type="entry name" value="MetalloPept_cat_dom_sf"/>
</dbReference>
<comment type="cofactor">
    <cofactor evidence="7">
        <name>Zn(2+)</name>
        <dbReference type="ChEBI" id="CHEBI:29105"/>
    </cofactor>
    <text evidence="7">Binds 1 zinc ion.</text>
</comment>
<sequence length="685" mass="78511">MATNRLRSGVTHLVESVSPQQATFENAIRPLAEIDNEVKSSVQYMALFQAVSPSPELRKASSAAISIIDKAYLALFQHEGLFALVGAAHGNYSRSRDDIIDEEDSRLLDRFHRMFVDNGIELAGSARERYIWISRRLIDLRVAFMENLSNDPGYVWKAENELEGVPLDTLELDKDYLSAVFRISLAKPSVNSILVNCHNADTRAEIFLKSQTLYQEKNVPIFREIINLRDEAARLLGFPSYATQKLRQQLVKSPDRVRSLLDQLDRALQPMAQQELQVLHKVLMKPPRLSDFDFQHNQILKEKYHVDQELVAEYFPAQVTMRRMLNIFETLFALAIIELDNLTEICKWHPDVTAYEVWEANKSVFVGYLYIDIYPRPGKYNHAANFNIYPSYVGRDGKRTSVASALVCNVSRNSDDQPPLLRHREVITIFHELGHGIHDLLGKSKYAMFHGHRNVSDFSEAPSQLLEYWCWVPECLKRLSCHYSYLSPKYLQHWKTAKASKDALQPPMEIPDEIVHNLVAAKQLNQGILTLRQVAFSKFDMEIHNPASHNEIEAIDFSKLYNLLLQDMTGLQGPQDGLNWGSGHATSSHYIWGQEANYYSYLFTRILAADMWYTHFQSAPLNQDAGLKYRKMILNYGGSQDEWKLLTSFLGRDPTIQAYLKDIGAITLENKGEENTFERFGNNVP</sequence>
<dbReference type="GO" id="GO:0046872">
    <property type="term" value="F:metal ion binding"/>
    <property type="evidence" value="ECO:0007669"/>
    <property type="project" value="UniProtKB-UniRule"/>
</dbReference>
<dbReference type="InterPro" id="IPR024077">
    <property type="entry name" value="Neurolysin/TOP_dom2"/>
</dbReference>
<evidence type="ECO:0000256" key="5">
    <source>
        <dbReference type="ARBA" id="ARBA00022833"/>
    </source>
</evidence>
<evidence type="ECO:0000256" key="1">
    <source>
        <dbReference type="ARBA" id="ARBA00006040"/>
    </source>
</evidence>
<reference evidence="10" key="1">
    <citation type="journal article" date="2015" name="Genome Announc.">
        <title>Genome sequence of the AIDS-associated pathogen Penicillium marneffei (ATCC18224) and its near taxonomic relative Talaromyces stipitatus (ATCC10500).</title>
        <authorList>
            <person name="Nierman W.C."/>
            <person name="Fedorova-Abrams N.D."/>
            <person name="Andrianopoulos A."/>
        </authorList>
    </citation>
    <scope>NUCLEOTIDE SEQUENCE [LARGE SCALE GENOMIC DNA]</scope>
    <source>
        <strain evidence="10">ATCC 10500 / CBS 375.48 / QM 6759 / NRRL 1006</strain>
    </source>
</reference>
<organism evidence="9 10">
    <name type="scientific">Talaromyces stipitatus (strain ATCC 10500 / CBS 375.48 / QM 6759 / NRRL 1006)</name>
    <name type="common">Penicillium stipitatum</name>
    <dbReference type="NCBI Taxonomy" id="441959"/>
    <lineage>
        <taxon>Eukaryota</taxon>
        <taxon>Fungi</taxon>
        <taxon>Dikarya</taxon>
        <taxon>Ascomycota</taxon>
        <taxon>Pezizomycotina</taxon>
        <taxon>Eurotiomycetes</taxon>
        <taxon>Eurotiomycetidae</taxon>
        <taxon>Eurotiales</taxon>
        <taxon>Trichocomaceae</taxon>
        <taxon>Talaromyces</taxon>
        <taxon>Talaromyces sect. Talaromyces</taxon>
    </lineage>
</organism>
<dbReference type="Gene3D" id="3.40.390.10">
    <property type="entry name" value="Collagenase (Catalytic Domain)"/>
    <property type="match status" value="1"/>
</dbReference>
<dbReference type="CDD" id="cd06455">
    <property type="entry name" value="M3A_TOP"/>
    <property type="match status" value="1"/>
</dbReference>
<dbReference type="InterPro" id="IPR001567">
    <property type="entry name" value="Pept_M3A_M3B_dom"/>
</dbReference>
<dbReference type="GO" id="GO:0005758">
    <property type="term" value="C:mitochondrial intermembrane space"/>
    <property type="evidence" value="ECO:0007669"/>
    <property type="project" value="TreeGrafter"/>
</dbReference>
<dbReference type="PANTHER" id="PTHR11804">
    <property type="entry name" value="PROTEASE M3 THIMET OLIGOPEPTIDASE-RELATED"/>
    <property type="match status" value="1"/>
</dbReference>
<dbReference type="EC" id="3.4.24.37" evidence="9"/>
<protein>
    <submittedName>
        <fullName evidence="9">Neurolysin, putative</fullName>
        <ecNumber evidence="9">3.4.24.37</ecNumber>
    </submittedName>
</protein>
<proteinExistence type="inferred from homology"/>
<dbReference type="EMBL" id="EQ962655">
    <property type="protein sequence ID" value="EED18944.1"/>
    <property type="molecule type" value="Genomic_DNA"/>
</dbReference>
<dbReference type="GO" id="GO:0006508">
    <property type="term" value="P:proteolysis"/>
    <property type="evidence" value="ECO:0007669"/>
    <property type="project" value="UniProtKB-KW"/>
</dbReference>